<organism evidence="2 3">
    <name type="scientific">Dreissena polymorpha</name>
    <name type="common">Zebra mussel</name>
    <name type="synonym">Mytilus polymorpha</name>
    <dbReference type="NCBI Taxonomy" id="45954"/>
    <lineage>
        <taxon>Eukaryota</taxon>
        <taxon>Metazoa</taxon>
        <taxon>Spiralia</taxon>
        <taxon>Lophotrochozoa</taxon>
        <taxon>Mollusca</taxon>
        <taxon>Bivalvia</taxon>
        <taxon>Autobranchia</taxon>
        <taxon>Heteroconchia</taxon>
        <taxon>Euheterodonta</taxon>
        <taxon>Imparidentia</taxon>
        <taxon>Neoheterodontei</taxon>
        <taxon>Myida</taxon>
        <taxon>Dreissenoidea</taxon>
        <taxon>Dreissenidae</taxon>
        <taxon>Dreissena</taxon>
    </lineage>
</organism>
<evidence type="ECO:0000313" key="3">
    <source>
        <dbReference type="Proteomes" id="UP000828390"/>
    </source>
</evidence>
<feature type="region of interest" description="Disordered" evidence="1">
    <location>
        <begin position="1"/>
        <end position="36"/>
    </location>
</feature>
<dbReference type="EMBL" id="JAIWYP010000015">
    <property type="protein sequence ID" value="KAH3700695.1"/>
    <property type="molecule type" value="Genomic_DNA"/>
</dbReference>
<feature type="compositionally biased region" description="Polar residues" evidence="1">
    <location>
        <begin position="1"/>
        <end position="19"/>
    </location>
</feature>
<sequence>MDNKATSSGKVTPPTTACTGDSAKDENKKAKSSSTKGKAIAFSLKNYQNPLLK</sequence>
<comment type="caution">
    <text evidence="2">The sequence shown here is derived from an EMBL/GenBank/DDBJ whole genome shotgun (WGS) entry which is preliminary data.</text>
</comment>
<evidence type="ECO:0000256" key="1">
    <source>
        <dbReference type="SAM" id="MobiDB-lite"/>
    </source>
</evidence>
<reference evidence="2" key="1">
    <citation type="journal article" date="2019" name="bioRxiv">
        <title>The Genome of the Zebra Mussel, Dreissena polymorpha: A Resource for Invasive Species Research.</title>
        <authorList>
            <person name="McCartney M.A."/>
            <person name="Auch B."/>
            <person name="Kono T."/>
            <person name="Mallez S."/>
            <person name="Zhang Y."/>
            <person name="Obille A."/>
            <person name="Becker A."/>
            <person name="Abrahante J.E."/>
            <person name="Garbe J."/>
            <person name="Badalamenti J.P."/>
            <person name="Herman A."/>
            <person name="Mangelson H."/>
            <person name="Liachko I."/>
            <person name="Sullivan S."/>
            <person name="Sone E.D."/>
            <person name="Koren S."/>
            <person name="Silverstein K.A.T."/>
            <person name="Beckman K.B."/>
            <person name="Gohl D.M."/>
        </authorList>
    </citation>
    <scope>NUCLEOTIDE SEQUENCE</scope>
    <source>
        <strain evidence="2">Duluth1</strain>
        <tissue evidence="2">Whole animal</tissue>
    </source>
</reference>
<protein>
    <submittedName>
        <fullName evidence="2">Uncharacterized protein</fullName>
    </submittedName>
</protein>
<keyword evidence="3" id="KW-1185">Reference proteome</keyword>
<accession>A0A9D4BF40</accession>
<dbReference type="AlphaFoldDB" id="A0A9D4BF40"/>
<dbReference type="Proteomes" id="UP000828390">
    <property type="component" value="Unassembled WGS sequence"/>
</dbReference>
<reference evidence="2" key="2">
    <citation type="submission" date="2020-11" db="EMBL/GenBank/DDBJ databases">
        <authorList>
            <person name="McCartney M.A."/>
            <person name="Auch B."/>
            <person name="Kono T."/>
            <person name="Mallez S."/>
            <person name="Becker A."/>
            <person name="Gohl D.M."/>
            <person name="Silverstein K.A.T."/>
            <person name="Koren S."/>
            <person name="Bechman K.B."/>
            <person name="Herman A."/>
            <person name="Abrahante J.E."/>
            <person name="Garbe J."/>
        </authorList>
    </citation>
    <scope>NUCLEOTIDE SEQUENCE</scope>
    <source>
        <strain evidence="2">Duluth1</strain>
        <tissue evidence="2">Whole animal</tissue>
    </source>
</reference>
<gene>
    <name evidence="2" type="ORF">DPMN_075672</name>
</gene>
<proteinExistence type="predicted"/>
<evidence type="ECO:0000313" key="2">
    <source>
        <dbReference type="EMBL" id="KAH3700695.1"/>
    </source>
</evidence>
<name>A0A9D4BF40_DREPO</name>